<dbReference type="GO" id="GO:0007165">
    <property type="term" value="P:signal transduction"/>
    <property type="evidence" value="ECO:0007669"/>
    <property type="project" value="UniProtKB-KW"/>
</dbReference>
<dbReference type="InterPro" id="IPR003660">
    <property type="entry name" value="HAMP_dom"/>
</dbReference>
<dbReference type="EMBL" id="JAPDPI010000009">
    <property type="protein sequence ID" value="MCW3805219.1"/>
    <property type="molecule type" value="Genomic_DNA"/>
</dbReference>
<feature type="domain" description="Methyl-accepting transducer" evidence="6">
    <location>
        <begin position="395"/>
        <end position="610"/>
    </location>
</feature>
<dbReference type="SMART" id="SM00304">
    <property type="entry name" value="HAMP"/>
    <property type="match status" value="1"/>
</dbReference>
<dbReference type="Gene3D" id="1.10.287.950">
    <property type="entry name" value="Methyl-accepting chemotaxis protein"/>
    <property type="match status" value="1"/>
</dbReference>
<dbReference type="Pfam" id="PF00015">
    <property type="entry name" value="MCPsignal"/>
    <property type="match status" value="1"/>
</dbReference>
<organism evidence="8 9">
    <name type="scientific">Plebeiibacterium marinum</name>
    <dbReference type="NCBI Taxonomy" id="2992111"/>
    <lineage>
        <taxon>Bacteria</taxon>
        <taxon>Pseudomonadati</taxon>
        <taxon>Bacteroidota</taxon>
        <taxon>Bacteroidia</taxon>
        <taxon>Marinilabiliales</taxon>
        <taxon>Marinilabiliaceae</taxon>
        <taxon>Plebeiibacterium</taxon>
    </lineage>
</organism>
<evidence type="ECO:0000256" key="5">
    <source>
        <dbReference type="SAM" id="Phobius"/>
    </source>
</evidence>
<gene>
    <name evidence="8" type="ORF">OM074_06245</name>
</gene>
<evidence type="ECO:0000313" key="9">
    <source>
        <dbReference type="Proteomes" id="UP001207408"/>
    </source>
</evidence>
<name>A0AAE3MCQ4_9BACT</name>
<dbReference type="InterPro" id="IPR004089">
    <property type="entry name" value="MCPsignal_dom"/>
</dbReference>
<evidence type="ECO:0000256" key="3">
    <source>
        <dbReference type="PROSITE-ProRule" id="PRU00284"/>
    </source>
</evidence>
<dbReference type="CDD" id="cd06225">
    <property type="entry name" value="HAMP"/>
    <property type="match status" value="1"/>
</dbReference>
<dbReference type="GO" id="GO:0006935">
    <property type="term" value="P:chemotaxis"/>
    <property type="evidence" value="ECO:0007669"/>
    <property type="project" value="UniProtKB-KW"/>
</dbReference>
<dbReference type="InterPro" id="IPR051310">
    <property type="entry name" value="MCP_chemotaxis"/>
</dbReference>
<keyword evidence="5" id="KW-0472">Membrane</keyword>
<dbReference type="Pfam" id="PF13682">
    <property type="entry name" value="CZB"/>
    <property type="match status" value="2"/>
</dbReference>
<evidence type="ECO:0000313" key="8">
    <source>
        <dbReference type="EMBL" id="MCW3805219.1"/>
    </source>
</evidence>
<dbReference type="PANTHER" id="PTHR43531">
    <property type="entry name" value="PROTEIN ICFG"/>
    <property type="match status" value="1"/>
</dbReference>
<evidence type="ECO:0000256" key="1">
    <source>
        <dbReference type="ARBA" id="ARBA00022500"/>
    </source>
</evidence>
<feature type="transmembrane region" description="Helical" evidence="5">
    <location>
        <begin position="318"/>
        <end position="341"/>
    </location>
</feature>
<feature type="transmembrane region" description="Helical" evidence="5">
    <location>
        <begin position="12"/>
        <end position="32"/>
    </location>
</feature>
<evidence type="ECO:0000259" key="6">
    <source>
        <dbReference type="PROSITE" id="PS50111"/>
    </source>
</evidence>
<dbReference type="GO" id="GO:0004888">
    <property type="term" value="F:transmembrane signaling receptor activity"/>
    <property type="evidence" value="ECO:0007669"/>
    <property type="project" value="TreeGrafter"/>
</dbReference>
<evidence type="ECO:0000259" key="7">
    <source>
        <dbReference type="PROSITE" id="PS50885"/>
    </source>
</evidence>
<dbReference type="AlphaFoldDB" id="A0AAE3MCQ4"/>
<dbReference type="PANTHER" id="PTHR43531:SF11">
    <property type="entry name" value="METHYL-ACCEPTING CHEMOTAXIS PROTEIN 3"/>
    <property type="match status" value="1"/>
</dbReference>
<dbReference type="InterPro" id="IPR025991">
    <property type="entry name" value="Chemoreceptor_zinc-bind_dom"/>
</dbReference>
<keyword evidence="9" id="KW-1185">Reference proteome</keyword>
<dbReference type="Proteomes" id="UP001207408">
    <property type="component" value="Unassembled WGS sequence"/>
</dbReference>
<dbReference type="Pfam" id="PF00672">
    <property type="entry name" value="HAMP"/>
    <property type="match status" value="1"/>
</dbReference>
<keyword evidence="3" id="KW-0807">Transducer</keyword>
<feature type="domain" description="HAMP" evidence="7">
    <location>
        <begin position="338"/>
        <end position="390"/>
    </location>
</feature>
<comment type="caution">
    <text evidence="8">The sequence shown here is derived from an EMBL/GenBank/DDBJ whole genome shotgun (WGS) entry which is preliminary data.</text>
</comment>
<comment type="similarity">
    <text evidence="2">Belongs to the methyl-accepting chemotaxis (MCP) protein family.</text>
</comment>
<sequence length="690" mass="75568">MKWNDFKLGRKFALAFGIIIAVMIVTGVWALFGINAILKDANEVIDGNKLRAQLEERYVDHLLWANDVNKLLTDNNVKELHVETDHHKCAFGKWYYGEGRQQAENLAPELKSLFDEIETPHEELHKSAIKINEVFKQIDWHVSLRLKQAIIDHEKWLSNVKDAIYINSGKTIDVVKDPSVCSFGKWLNSEEISELKTDYPETNSYFIEIEEAHEELHTSVNQAEIYLKNNDREAAKAFFANNLSLKAKNVQSKLESLGTWSESQLSGMTQANSIFQNETMVHLASVGKVFDEIIEGSEDHILTDEAMVSEARGTRAGVIIFIVVASILAIFLSIFITNSLLSPINKSVKFANSVAKGDLTSTVDVDQKDEIGELAHSLRQMVKRLKEIVGDIKTGADNISGASQQLSSGAQQISSGVSEQAAAAEEVSSSMEEMAANIQQNTANAIKTMDMSGKSSNAAEQVAVASEDSMQAVRDIFAKINVVVEIAEKTDLLAINAAVEAARAGDQGRGFAVVAAEVRKLAERSQLAASEIVALAEKGLKMTEGSNEMLKSIVPDIQETSRLVEEIASASREQEAGVNQVNMAIQQLSMVTQQNASSSEEMAGSSEEMAAQAADLEGITQFFTINDSDNSWRKKAPSYNHHIAKPKAYGNGNGNGNGNGKEAMKEVRNNEGVNIDFGKIESDISGYEAM</sequence>
<protein>
    <submittedName>
        <fullName evidence="8">Methyl-accepting chemotaxis protein</fullName>
    </submittedName>
</protein>
<accession>A0AAE3MCQ4</accession>
<dbReference type="SUPFAM" id="SSF58104">
    <property type="entry name" value="Methyl-accepting chemotaxis protein (MCP) signaling domain"/>
    <property type="match status" value="1"/>
</dbReference>
<reference evidence="8" key="1">
    <citation type="submission" date="2022-10" db="EMBL/GenBank/DDBJ databases">
        <authorList>
            <person name="Yu W.X."/>
        </authorList>
    </citation>
    <scope>NUCLEOTIDE SEQUENCE</scope>
    <source>
        <strain evidence="8">D04</strain>
    </source>
</reference>
<dbReference type="GO" id="GO:0005886">
    <property type="term" value="C:plasma membrane"/>
    <property type="evidence" value="ECO:0007669"/>
    <property type="project" value="TreeGrafter"/>
</dbReference>
<keyword evidence="1" id="KW-0145">Chemotaxis</keyword>
<dbReference type="SMART" id="SM00283">
    <property type="entry name" value="MA"/>
    <property type="match status" value="1"/>
</dbReference>
<dbReference type="Gene3D" id="1.20.120.30">
    <property type="entry name" value="Aspartate receptor, ligand-binding domain"/>
    <property type="match status" value="2"/>
</dbReference>
<dbReference type="PROSITE" id="PS50885">
    <property type="entry name" value="HAMP"/>
    <property type="match status" value="1"/>
</dbReference>
<proteinExistence type="inferred from homology"/>
<evidence type="ECO:0000256" key="2">
    <source>
        <dbReference type="ARBA" id="ARBA00029447"/>
    </source>
</evidence>
<dbReference type="RefSeq" id="WP_301198519.1">
    <property type="nucleotide sequence ID" value="NZ_JAPDPI010000009.1"/>
</dbReference>
<dbReference type="PROSITE" id="PS50111">
    <property type="entry name" value="CHEMOTAXIS_TRANSDUC_2"/>
    <property type="match status" value="1"/>
</dbReference>
<evidence type="ECO:0000256" key="4">
    <source>
        <dbReference type="SAM" id="MobiDB-lite"/>
    </source>
</evidence>
<feature type="region of interest" description="Disordered" evidence="4">
    <location>
        <begin position="643"/>
        <end position="663"/>
    </location>
</feature>
<keyword evidence="5" id="KW-1133">Transmembrane helix</keyword>
<keyword evidence="5" id="KW-0812">Transmembrane</keyword>